<name>A0A8H4AYJ0_GIGMA</name>
<evidence type="ECO:0000313" key="3">
    <source>
        <dbReference type="Proteomes" id="UP000439903"/>
    </source>
</evidence>
<evidence type="ECO:0000313" key="2">
    <source>
        <dbReference type="EMBL" id="KAF0544553.1"/>
    </source>
</evidence>
<dbReference type="EMBL" id="WTPW01000124">
    <property type="protein sequence ID" value="KAF0544553.1"/>
    <property type="molecule type" value="Genomic_DNA"/>
</dbReference>
<proteinExistence type="predicted"/>
<evidence type="ECO:0000256" key="1">
    <source>
        <dbReference type="SAM" id="MobiDB-lite"/>
    </source>
</evidence>
<dbReference type="AlphaFoldDB" id="A0A8H4AYJ0"/>
<organism evidence="2 3">
    <name type="scientific">Gigaspora margarita</name>
    <dbReference type="NCBI Taxonomy" id="4874"/>
    <lineage>
        <taxon>Eukaryota</taxon>
        <taxon>Fungi</taxon>
        <taxon>Fungi incertae sedis</taxon>
        <taxon>Mucoromycota</taxon>
        <taxon>Glomeromycotina</taxon>
        <taxon>Glomeromycetes</taxon>
        <taxon>Diversisporales</taxon>
        <taxon>Gigasporaceae</taxon>
        <taxon>Gigaspora</taxon>
    </lineage>
</organism>
<feature type="region of interest" description="Disordered" evidence="1">
    <location>
        <begin position="26"/>
        <end position="58"/>
    </location>
</feature>
<sequence>MESYKLKASLYKIIINEGLLEIQSRNVNKKSKKENSDDCFTDDNKTNKEEDFSNYDSSQEKKKKIRIDQIITQFHSSNSQRYKTQSVIPVTFSIQVIEFGNNLDSIQKGLLD</sequence>
<dbReference type="Proteomes" id="UP000439903">
    <property type="component" value="Unassembled WGS sequence"/>
</dbReference>
<gene>
    <name evidence="2" type="ORF">F8M41_002698</name>
</gene>
<comment type="caution">
    <text evidence="2">The sequence shown here is derived from an EMBL/GenBank/DDBJ whole genome shotgun (WGS) entry which is preliminary data.</text>
</comment>
<feature type="compositionally biased region" description="Basic and acidic residues" evidence="1">
    <location>
        <begin position="42"/>
        <end position="51"/>
    </location>
</feature>
<reference evidence="2 3" key="1">
    <citation type="journal article" date="2019" name="Environ. Microbiol.">
        <title>At the nexus of three kingdoms: the genome of the mycorrhizal fungus Gigaspora margarita provides insights into plant, endobacterial and fungal interactions.</title>
        <authorList>
            <person name="Venice F."/>
            <person name="Ghignone S."/>
            <person name="Salvioli di Fossalunga A."/>
            <person name="Amselem J."/>
            <person name="Novero M."/>
            <person name="Xianan X."/>
            <person name="Sedzielewska Toro K."/>
            <person name="Morin E."/>
            <person name="Lipzen A."/>
            <person name="Grigoriev I.V."/>
            <person name="Henrissat B."/>
            <person name="Martin F.M."/>
            <person name="Bonfante P."/>
        </authorList>
    </citation>
    <scope>NUCLEOTIDE SEQUENCE [LARGE SCALE GENOMIC DNA]</scope>
    <source>
        <strain evidence="2 3">BEG34</strain>
    </source>
</reference>
<accession>A0A8H4AYJ0</accession>
<keyword evidence="3" id="KW-1185">Reference proteome</keyword>
<protein>
    <submittedName>
        <fullName evidence="2">Uncharacterized protein</fullName>
    </submittedName>
</protein>